<evidence type="ECO:0000256" key="3">
    <source>
        <dbReference type="PROSITE-ProRule" id="PRU00221"/>
    </source>
</evidence>
<dbReference type="SUPFAM" id="SSF50978">
    <property type="entry name" value="WD40 repeat-like"/>
    <property type="match status" value="1"/>
</dbReference>
<dbReference type="AlphaFoldDB" id="A0A8H3XE62"/>
<evidence type="ECO:0000256" key="1">
    <source>
        <dbReference type="ARBA" id="ARBA00022574"/>
    </source>
</evidence>
<dbReference type="PANTHER" id="PTHR44090">
    <property type="entry name" value="WD REPEAT-CONTAINING PROTEIN 61"/>
    <property type="match status" value="1"/>
</dbReference>
<dbReference type="GO" id="GO:0032991">
    <property type="term" value="C:protein-containing complex"/>
    <property type="evidence" value="ECO:0007669"/>
    <property type="project" value="UniProtKB-ARBA"/>
</dbReference>
<dbReference type="Pfam" id="PF00400">
    <property type="entry name" value="WD40"/>
    <property type="match status" value="5"/>
</dbReference>
<evidence type="ECO:0000313" key="5">
    <source>
        <dbReference type="Proteomes" id="UP000439903"/>
    </source>
</evidence>
<feature type="repeat" description="WD" evidence="3">
    <location>
        <begin position="228"/>
        <end position="255"/>
    </location>
</feature>
<dbReference type="InterPro" id="IPR001680">
    <property type="entry name" value="WD40_rpt"/>
</dbReference>
<dbReference type="Gene3D" id="2.130.10.10">
    <property type="entry name" value="YVTN repeat-like/Quinoprotein amine dehydrogenase"/>
    <property type="match status" value="2"/>
</dbReference>
<dbReference type="InterPro" id="IPR015943">
    <property type="entry name" value="WD40/YVTN_repeat-like_dom_sf"/>
</dbReference>
<keyword evidence="5" id="KW-1185">Reference proteome</keyword>
<dbReference type="SMART" id="SM00320">
    <property type="entry name" value="WD40"/>
    <property type="match status" value="7"/>
</dbReference>
<feature type="repeat" description="WD" evidence="3">
    <location>
        <begin position="88"/>
        <end position="129"/>
    </location>
</feature>
<gene>
    <name evidence="4" type="ORF">F8M41_003538</name>
</gene>
<dbReference type="GO" id="GO:0005634">
    <property type="term" value="C:nucleus"/>
    <property type="evidence" value="ECO:0007669"/>
    <property type="project" value="TreeGrafter"/>
</dbReference>
<dbReference type="EMBL" id="WTPW01001310">
    <property type="protein sequence ID" value="KAF0443607.1"/>
    <property type="molecule type" value="Genomic_DNA"/>
</dbReference>
<keyword evidence="1 3" id="KW-0853">WD repeat</keyword>
<dbReference type="PROSITE" id="PS00678">
    <property type="entry name" value="WD_REPEATS_1"/>
    <property type="match status" value="1"/>
</dbReference>
<evidence type="ECO:0000256" key="2">
    <source>
        <dbReference type="ARBA" id="ARBA00022737"/>
    </source>
</evidence>
<proteinExistence type="predicted"/>
<dbReference type="InterPro" id="IPR051510">
    <property type="entry name" value="SKI8"/>
</dbReference>
<dbReference type="PROSITE" id="PS50294">
    <property type="entry name" value="WD_REPEATS_REGION"/>
    <property type="match status" value="3"/>
</dbReference>
<dbReference type="PRINTS" id="PR00320">
    <property type="entry name" value="GPROTEINBRPT"/>
</dbReference>
<organism evidence="4 5">
    <name type="scientific">Gigaspora margarita</name>
    <dbReference type="NCBI Taxonomy" id="4874"/>
    <lineage>
        <taxon>Eukaryota</taxon>
        <taxon>Fungi</taxon>
        <taxon>Fungi incertae sedis</taxon>
        <taxon>Mucoromycota</taxon>
        <taxon>Glomeromycotina</taxon>
        <taxon>Glomeromycetes</taxon>
        <taxon>Diversisporales</taxon>
        <taxon>Gigasporaceae</taxon>
        <taxon>Gigaspora</taxon>
    </lineage>
</organism>
<sequence length="381" mass="42798">MRVVQYLSSYKFSYRSKNFNFYIFHLLVDLRQQKMSVQYTTHIEQSNAHSSGIWSAKWSPRSNVVITGSLDKTIKVWDAETGEYYRTLHGHNLGIISLDIDPMGEMIVSVSLDNTIRRWSVNDGIHLETIQVIPGDAWSCQFSPALPEVRHFATSSQKGKVDIWDISTMPSSIVQSFSSGETKFGFCTRFSPNGKLLAFSTENDCIHLFDVESGKNIHKFKGETGCPIRTIDFTPNSSLLISGSDDETINIYDVRHFNRIGKCTGLDGFVMSVAAAGDNEHFVSGSTDGKVKLWNIENKQCLSTVGTHSNQVSALSWNPDGDKFISVSEDKSLKCIMINNNTIRMLYMDLVHASISTKIRLDKLQCVDINETFTSIYPLIN</sequence>
<dbReference type="CDD" id="cd00200">
    <property type="entry name" value="WD40"/>
    <property type="match status" value="1"/>
</dbReference>
<comment type="caution">
    <text evidence="4">The sequence shown here is derived from an EMBL/GenBank/DDBJ whole genome shotgun (WGS) entry which is preliminary data.</text>
</comment>
<dbReference type="PANTHER" id="PTHR44090:SF1">
    <property type="entry name" value="SUPERKILLER COMPLEX PROTEIN 8"/>
    <property type="match status" value="1"/>
</dbReference>
<name>A0A8H3XE62_GIGMA</name>
<dbReference type="OrthoDB" id="538223at2759"/>
<dbReference type="InterPro" id="IPR036322">
    <property type="entry name" value="WD40_repeat_dom_sf"/>
</dbReference>
<reference evidence="4 5" key="1">
    <citation type="journal article" date="2019" name="Environ. Microbiol.">
        <title>At the nexus of three kingdoms: the genome of the mycorrhizal fungus Gigaspora margarita provides insights into plant, endobacterial and fungal interactions.</title>
        <authorList>
            <person name="Venice F."/>
            <person name="Ghignone S."/>
            <person name="Salvioli di Fossalunga A."/>
            <person name="Amselem J."/>
            <person name="Novero M."/>
            <person name="Xianan X."/>
            <person name="Sedzielewska Toro K."/>
            <person name="Morin E."/>
            <person name="Lipzen A."/>
            <person name="Grigoriev I.V."/>
            <person name="Henrissat B."/>
            <person name="Martin F.M."/>
            <person name="Bonfante P."/>
        </authorList>
    </citation>
    <scope>NUCLEOTIDE SEQUENCE [LARGE SCALE GENOMIC DNA]</scope>
    <source>
        <strain evidence="4 5">BEG34</strain>
    </source>
</reference>
<feature type="repeat" description="WD" evidence="3">
    <location>
        <begin position="305"/>
        <end position="334"/>
    </location>
</feature>
<feature type="repeat" description="WD" evidence="3">
    <location>
        <begin position="263"/>
        <end position="304"/>
    </location>
</feature>
<dbReference type="InterPro" id="IPR019775">
    <property type="entry name" value="WD40_repeat_CS"/>
</dbReference>
<dbReference type="Proteomes" id="UP000439903">
    <property type="component" value="Unassembled WGS sequence"/>
</dbReference>
<dbReference type="PROSITE" id="PS50082">
    <property type="entry name" value="WD_REPEATS_2"/>
    <property type="match status" value="5"/>
</dbReference>
<dbReference type="InterPro" id="IPR020472">
    <property type="entry name" value="WD40_PAC1"/>
</dbReference>
<accession>A0A8H3XE62</accession>
<protein>
    <submittedName>
        <fullName evidence="4">WD40 repeat-like protein</fullName>
    </submittedName>
</protein>
<evidence type="ECO:0000313" key="4">
    <source>
        <dbReference type="EMBL" id="KAF0443607.1"/>
    </source>
</evidence>
<keyword evidence="2" id="KW-0677">Repeat</keyword>
<feature type="repeat" description="WD" evidence="3">
    <location>
        <begin position="46"/>
        <end position="87"/>
    </location>
</feature>